<dbReference type="SUPFAM" id="SSF141371">
    <property type="entry name" value="PilZ domain-like"/>
    <property type="match status" value="2"/>
</dbReference>
<evidence type="ECO:0000313" key="6">
    <source>
        <dbReference type="EMBL" id="SDH94787.1"/>
    </source>
</evidence>
<reference evidence="6 7" key="1">
    <citation type="submission" date="2016-10" db="EMBL/GenBank/DDBJ databases">
        <authorList>
            <person name="de Groot N.N."/>
        </authorList>
    </citation>
    <scope>NUCLEOTIDE SEQUENCE [LARGE SCALE GENOMIC DNA]</scope>
    <source>
        <strain evidence="6 7">CGMCC 1.10228</strain>
    </source>
</reference>
<keyword evidence="1" id="KW-0973">c-di-GMP</keyword>
<dbReference type="GO" id="GO:0035438">
    <property type="term" value="F:cyclic-di-GMP binding"/>
    <property type="evidence" value="ECO:0007669"/>
    <property type="project" value="InterPro"/>
</dbReference>
<dbReference type="InterPro" id="IPR009926">
    <property type="entry name" value="T3SS_YcgR_PilZN"/>
</dbReference>
<evidence type="ECO:0000259" key="4">
    <source>
        <dbReference type="Pfam" id="PF07238"/>
    </source>
</evidence>
<evidence type="ECO:0000256" key="2">
    <source>
        <dbReference type="ARBA" id="ARBA00022741"/>
    </source>
</evidence>
<dbReference type="Pfam" id="PF07238">
    <property type="entry name" value="PilZ"/>
    <property type="match status" value="1"/>
</dbReference>
<sequence length="214" mass="24122">MIEHGGEMTIGITTPVGTSFRATTTFIGKHSENVALIELPKINDDDLEYFFQEGFWLVVRAISQRGEGALVHFRSQIVHLYQHPIPMVAISVPRTMEVAQLRKEPRYELNLGARICADDRKVECEIRDLSKGGCRFVTTPLARSFQVGDLIRLEVVVRNKNDASLAPLNGKVCNLQRSLHYARYGVEFDELGQEAAKKLLSHLKFDGTRLTLRA</sequence>
<feature type="domain" description="Type III secretion system flagellar brake protein YcgR PilZN" evidence="5">
    <location>
        <begin position="5"/>
        <end position="93"/>
    </location>
</feature>
<evidence type="ECO:0000313" key="7">
    <source>
        <dbReference type="Proteomes" id="UP000198854"/>
    </source>
</evidence>
<dbReference type="RefSeq" id="WP_093279103.1">
    <property type="nucleotide sequence ID" value="NZ_FNDD01000038.1"/>
</dbReference>
<dbReference type="Proteomes" id="UP000198854">
    <property type="component" value="Unassembled WGS sequence"/>
</dbReference>
<evidence type="ECO:0000256" key="3">
    <source>
        <dbReference type="ARBA" id="ARBA00023143"/>
    </source>
</evidence>
<evidence type="ECO:0000259" key="5">
    <source>
        <dbReference type="Pfam" id="PF12945"/>
    </source>
</evidence>
<dbReference type="STRING" id="861298.SAMN04488136_13833"/>
<organism evidence="6 7">
    <name type="scientific">Vibrio xiamenensis</name>
    <dbReference type="NCBI Taxonomy" id="861298"/>
    <lineage>
        <taxon>Bacteria</taxon>
        <taxon>Pseudomonadati</taxon>
        <taxon>Pseudomonadota</taxon>
        <taxon>Gammaproteobacteria</taxon>
        <taxon>Vibrionales</taxon>
        <taxon>Vibrionaceae</taxon>
        <taxon>Vibrio</taxon>
    </lineage>
</organism>
<keyword evidence="7" id="KW-1185">Reference proteome</keyword>
<evidence type="ECO:0000256" key="1">
    <source>
        <dbReference type="ARBA" id="ARBA00022636"/>
    </source>
</evidence>
<name>A0A1G8GKE5_9VIBR</name>
<proteinExistence type="predicted"/>
<dbReference type="Gene3D" id="2.40.10.220">
    <property type="entry name" value="predicted glycosyltransferase like domains"/>
    <property type="match status" value="1"/>
</dbReference>
<dbReference type="InterPro" id="IPR009875">
    <property type="entry name" value="PilZ_domain"/>
</dbReference>
<feature type="domain" description="PilZ" evidence="4">
    <location>
        <begin position="100"/>
        <end position="203"/>
    </location>
</feature>
<dbReference type="EMBL" id="FNDD01000038">
    <property type="protein sequence ID" value="SDH94787.1"/>
    <property type="molecule type" value="Genomic_DNA"/>
</dbReference>
<accession>A0A1G8GKE5</accession>
<keyword evidence="2" id="KW-0547">Nucleotide-binding</keyword>
<dbReference type="Pfam" id="PF12945">
    <property type="entry name" value="PilZNR"/>
    <property type="match status" value="1"/>
</dbReference>
<protein>
    <submittedName>
        <fullName evidence="6">Protein YcgR</fullName>
    </submittedName>
</protein>
<dbReference type="OrthoDB" id="5586887at2"/>
<dbReference type="InterPro" id="IPR012349">
    <property type="entry name" value="Split_barrel_FMN-bd"/>
</dbReference>
<gene>
    <name evidence="6" type="ORF">SAMN04488136_13833</name>
</gene>
<dbReference type="Gene3D" id="2.30.110.10">
    <property type="entry name" value="Electron Transport, Fmn-binding Protein, Chain A"/>
    <property type="match status" value="1"/>
</dbReference>
<dbReference type="AlphaFoldDB" id="A0A1G8GKE5"/>
<keyword evidence="3" id="KW-0975">Bacterial flagellum</keyword>